<accession>A0A5N5KP84</accession>
<reference evidence="8" key="1">
    <citation type="journal article" date="2019" name="Gigascience">
        <title>De novo genome assembly of the endangered Acer yangbiense, a plant species with extremely small populations endemic to Yunnan Province, China.</title>
        <authorList>
            <person name="Yang J."/>
            <person name="Wariss H.M."/>
            <person name="Tao L."/>
            <person name="Zhang R."/>
            <person name="Yun Q."/>
            <person name="Hollingsworth P."/>
            <person name="Dao Z."/>
            <person name="Luo G."/>
            <person name="Guo H."/>
            <person name="Ma Y."/>
            <person name="Sun W."/>
        </authorList>
    </citation>
    <scope>NUCLEOTIDE SEQUENCE [LARGE SCALE GENOMIC DNA]</scope>
    <source>
        <strain evidence="8">cv. br00</strain>
    </source>
</reference>
<name>A0A5N5KP84_9ROSI</name>
<keyword evidence="8" id="KW-1185">Reference proteome</keyword>
<dbReference type="SUPFAM" id="SSF101941">
    <property type="entry name" value="NAC domain"/>
    <property type="match status" value="1"/>
</dbReference>
<feature type="domain" description="NAC" evidence="6">
    <location>
        <begin position="14"/>
        <end position="187"/>
    </location>
</feature>
<evidence type="ECO:0000256" key="1">
    <source>
        <dbReference type="ARBA" id="ARBA00023015"/>
    </source>
</evidence>
<dbReference type="PROSITE" id="PS51005">
    <property type="entry name" value="NAC"/>
    <property type="match status" value="1"/>
</dbReference>
<evidence type="ECO:0000256" key="4">
    <source>
        <dbReference type="ARBA" id="ARBA00023242"/>
    </source>
</evidence>
<evidence type="ECO:0000259" key="6">
    <source>
        <dbReference type="PROSITE" id="PS51005"/>
    </source>
</evidence>
<dbReference type="InterPro" id="IPR003441">
    <property type="entry name" value="NAC-dom"/>
</dbReference>
<dbReference type="AlphaFoldDB" id="A0A5N5KP84"/>
<proteinExistence type="predicted"/>
<keyword evidence="4" id="KW-0539">Nucleus</keyword>
<protein>
    <recommendedName>
        <fullName evidence="6">NAC domain-containing protein</fullName>
    </recommendedName>
</protein>
<dbReference type="Proteomes" id="UP000326939">
    <property type="component" value="Chromosome 12"/>
</dbReference>
<dbReference type="Gene3D" id="2.170.150.80">
    <property type="entry name" value="NAC domain"/>
    <property type="match status" value="1"/>
</dbReference>
<keyword evidence="1" id="KW-0805">Transcription regulation</keyword>
<keyword evidence="2" id="KW-0238">DNA-binding</keyword>
<sequence length="255" mass="29382">MEKLNFVRDGMSRLPPGFRFQPTEEELVFQYLRGKILSWPMPASVIPEVNVCKYDPWDLPGDMEQDRYFFSCKEAKYPKGNRVNRASSSGFWKATGLDKQIVSSTRKNNHAVGMKKTLVFYRGKAPNGSRTDWVMHEYRLVNIGEETTDCNFPQTENSAQASYCYIFYAENSSFQLDKWVVCRIFLKKKGTATAEMTETWTNENDRGAQPRLFDFMARDEIVFDSVSSSCSSSSNHADFSSNEQDHEQSSSRNFF</sequence>
<dbReference type="InterPro" id="IPR036093">
    <property type="entry name" value="NAC_dom_sf"/>
</dbReference>
<comment type="caution">
    <text evidence="7">The sequence shown here is derived from an EMBL/GenBank/DDBJ whole genome shotgun (WGS) entry which is preliminary data.</text>
</comment>
<keyword evidence="3" id="KW-0804">Transcription</keyword>
<dbReference type="GO" id="GO:0006355">
    <property type="term" value="P:regulation of DNA-templated transcription"/>
    <property type="evidence" value="ECO:0007669"/>
    <property type="project" value="InterPro"/>
</dbReference>
<evidence type="ECO:0000256" key="3">
    <source>
        <dbReference type="ARBA" id="ARBA00023163"/>
    </source>
</evidence>
<dbReference type="Pfam" id="PF02365">
    <property type="entry name" value="NAM"/>
    <property type="match status" value="1"/>
</dbReference>
<feature type="region of interest" description="Disordered" evidence="5">
    <location>
        <begin position="230"/>
        <end position="255"/>
    </location>
</feature>
<dbReference type="PANTHER" id="PTHR31744:SF93">
    <property type="entry name" value="NAC DOMAIN-CONTAINING PROTEIN"/>
    <property type="match status" value="1"/>
</dbReference>
<dbReference type="GO" id="GO:0003677">
    <property type="term" value="F:DNA binding"/>
    <property type="evidence" value="ECO:0007669"/>
    <property type="project" value="UniProtKB-KW"/>
</dbReference>
<feature type="compositionally biased region" description="Low complexity" evidence="5">
    <location>
        <begin position="230"/>
        <end position="241"/>
    </location>
</feature>
<organism evidence="7 8">
    <name type="scientific">Salix brachista</name>
    <dbReference type="NCBI Taxonomy" id="2182728"/>
    <lineage>
        <taxon>Eukaryota</taxon>
        <taxon>Viridiplantae</taxon>
        <taxon>Streptophyta</taxon>
        <taxon>Embryophyta</taxon>
        <taxon>Tracheophyta</taxon>
        <taxon>Spermatophyta</taxon>
        <taxon>Magnoliopsida</taxon>
        <taxon>eudicotyledons</taxon>
        <taxon>Gunneridae</taxon>
        <taxon>Pentapetalae</taxon>
        <taxon>rosids</taxon>
        <taxon>fabids</taxon>
        <taxon>Malpighiales</taxon>
        <taxon>Salicaceae</taxon>
        <taxon>Saliceae</taxon>
        <taxon>Salix</taxon>
    </lineage>
</organism>
<evidence type="ECO:0000313" key="8">
    <source>
        <dbReference type="Proteomes" id="UP000326939"/>
    </source>
</evidence>
<gene>
    <name evidence="7" type="ORF">DKX38_018850</name>
</gene>
<dbReference type="EMBL" id="VDCV01000012">
    <property type="protein sequence ID" value="KAB5532180.1"/>
    <property type="molecule type" value="Genomic_DNA"/>
</dbReference>
<evidence type="ECO:0000313" key="7">
    <source>
        <dbReference type="EMBL" id="KAB5532180.1"/>
    </source>
</evidence>
<dbReference type="PANTHER" id="PTHR31744">
    <property type="entry name" value="PROTEIN CUP-SHAPED COTYLEDON 2-RELATED"/>
    <property type="match status" value="1"/>
</dbReference>
<evidence type="ECO:0000256" key="2">
    <source>
        <dbReference type="ARBA" id="ARBA00023125"/>
    </source>
</evidence>
<evidence type="ECO:0000256" key="5">
    <source>
        <dbReference type="SAM" id="MobiDB-lite"/>
    </source>
</evidence>